<evidence type="ECO:0000256" key="3">
    <source>
        <dbReference type="ARBA" id="ARBA00022490"/>
    </source>
</evidence>
<dbReference type="GO" id="GO:0005829">
    <property type="term" value="C:cytosol"/>
    <property type="evidence" value="ECO:0007669"/>
    <property type="project" value="UniProtKB-SubCell"/>
</dbReference>
<keyword evidence="5" id="KW-0143">Chaperone</keyword>
<dbReference type="PANTHER" id="PTHR34773:SF1">
    <property type="entry name" value="FLAGELLAR SECRETION CHAPERONE FLIS"/>
    <property type="match status" value="1"/>
</dbReference>
<accession>A4U4K5</accession>
<reference evidence="6" key="1">
    <citation type="journal article" date="2007" name="J. Bacteriol.">
        <title>Comparative genome analysis of four magnetotactic bacteria reveals a complex set of group-specific genes implicated in magnetosome biomineralization and function.</title>
        <authorList>
            <person name="Richter M."/>
            <person name="Kube M."/>
            <person name="Bazylinski D.A."/>
            <person name="Lombardot T."/>
            <person name="Gloeckner F.O."/>
            <person name="Reinhardt R."/>
            <person name="Schueler D."/>
        </authorList>
    </citation>
    <scope>NUCLEOTIDE SEQUENCE</scope>
    <source>
        <strain evidence="6">MSR-1</strain>
    </source>
</reference>
<dbReference type="RefSeq" id="WP_106001204.1">
    <property type="nucleotide sequence ID" value="NZ_CP027527.1"/>
</dbReference>
<protein>
    <submittedName>
        <fullName evidence="6">Predicted Flagellin-specific chaperone FliS (COG1516)</fullName>
    </submittedName>
</protein>
<keyword evidence="6" id="KW-0282">Flagellum</keyword>
<dbReference type="NCBIfam" id="TIGR00208">
    <property type="entry name" value="fliS"/>
    <property type="match status" value="1"/>
</dbReference>
<dbReference type="InterPro" id="IPR003713">
    <property type="entry name" value="FliS"/>
</dbReference>
<organism evidence="6">
    <name type="scientific">Magnetospirillum gryphiswaldense</name>
    <dbReference type="NCBI Taxonomy" id="55518"/>
    <lineage>
        <taxon>Bacteria</taxon>
        <taxon>Pseudomonadati</taxon>
        <taxon>Pseudomonadota</taxon>
        <taxon>Alphaproteobacteria</taxon>
        <taxon>Rhodospirillales</taxon>
        <taxon>Rhodospirillaceae</taxon>
        <taxon>Magnetospirillum</taxon>
    </lineage>
</organism>
<keyword evidence="3" id="KW-0963">Cytoplasm</keyword>
<dbReference type="GO" id="GO:0044780">
    <property type="term" value="P:bacterial-type flagellum assembly"/>
    <property type="evidence" value="ECO:0007669"/>
    <property type="project" value="InterPro"/>
</dbReference>
<evidence type="ECO:0000256" key="1">
    <source>
        <dbReference type="ARBA" id="ARBA00004514"/>
    </source>
</evidence>
<comment type="subcellular location">
    <subcellularLocation>
        <location evidence="1">Cytoplasm</location>
        <location evidence="1">Cytosol</location>
    </subcellularLocation>
</comment>
<dbReference type="Pfam" id="PF02561">
    <property type="entry name" value="FliS"/>
    <property type="match status" value="1"/>
</dbReference>
<evidence type="ECO:0000256" key="4">
    <source>
        <dbReference type="ARBA" id="ARBA00022795"/>
    </source>
</evidence>
<evidence type="ECO:0000313" key="6">
    <source>
        <dbReference type="EMBL" id="CAM77812.1"/>
    </source>
</evidence>
<dbReference type="GO" id="GO:0071973">
    <property type="term" value="P:bacterial-type flagellum-dependent cell motility"/>
    <property type="evidence" value="ECO:0007669"/>
    <property type="project" value="TreeGrafter"/>
</dbReference>
<dbReference type="Gene3D" id="1.20.120.340">
    <property type="entry name" value="Flagellar protein FliS"/>
    <property type="match status" value="1"/>
</dbReference>
<dbReference type="EMBL" id="CU459003">
    <property type="protein sequence ID" value="CAM77812.1"/>
    <property type="molecule type" value="Genomic_DNA"/>
</dbReference>
<dbReference type="CDD" id="cd16098">
    <property type="entry name" value="FliS"/>
    <property type="match status" value="1"/>
</dbReference>
<dbReference type="InterPro" id="IPR036584">
    <property type="entry name" value="FliS_sf"/>
</dbReference>
<keyword evidence="4" id="KW-1005">Bacterial flagellum biogenesis</keyword>
<evidence type="ECO:0000256" key="5">
    <source>
        <dbReference type="ARBA" id="ARBA00023186"/>
    </source>
</evidence>
<evidence type="ECO:0000256" key="2">
    <source>
        <dbReference type="ARBA" id="ARBA00008787"/>
    </source>
</evidence>
<dbReference type="SUPFAM" id="SSF101116">
    <property type="entry name" value="Flagellar export chaperone FliS"/>
    <property type="match status" value="1"/>
</dbReference>
<gene>
    <name evidence="6" type="primary">fliS</name>
    <name evidence="6" type="ORF">MGR_3880</name>
</gene>
<dbReference type="AlphaFoldDB" id="A4U4K5"/>
<comment type="similarity">
    <text evidence="2">Belongs to the FliS family.</text>
</comment>
<name>A4U4K5_9PROT</name>
<proteinExistence type="inferred from homology"/>
<sequence>MNLSKHAIAAYQTAVMTTPPLQAVVLLYDGILVRIHNAGIAAAQGDYTRQYQEVSRAIEILRGLLAALDLQAGGKVAANLAETYRVNMRALLATVGRKDAETACRRIGEGLRTLRNAWAEIAGMPV</sequence>
<dbReference type="PANTHER" id="PTHR34773">
    <property type="entry name" value="FLAGELLAR SECRETION CHAPERONE FLIS"/>
    <property type="match status" value="1"/>
</dbReference>
<keyword evidence="6" id="KW-0969">Cilium</keyword>
<keyword evidence="6" id="KW-0966">Cell projection</keyword>